<feature type="domain" description="SUN" evidence="9">
    <location>
        <begin position="549"/>
        <end position="710"/>
    </location>
</feature>
<gene>
    <name evidence="10" type="primary">Sun2</name>
    <name evidence="10" type="ORF">SAPAEN_R06060</name>
</gene>
<keyword evidence="1 8" id="KW-0812">Transmembrane</keyword>
<feature type="non-terminal residue" evidence="10">
    <location>
        <position position="1"/>
    </location>
</feature>
<feature type="coiled-coil region" evidence="6">
    <location>
        <begin position="366"/>
        <end position="423"/>
    </location>
</feature>
<evidence type="ECO:0000256" key="5">
    <source>
        <dbReference type="ARBA" id="ARBA00037816"/>
    </source>
</evidence>
<evidence type="ECO:0000256" key="3">
    <source>
        <dbReference type="ARBA" id="ARBA00023054"/>
    </source>
</evidence>
<protein>
    <submittedName>
        <fullName evidence="10">SUN2 protein</fullName>
    </submittedName>
</protein>
<dbReference type="Pfam" id="PF18580">
    <property type="entry name" value="HTH_SUN2"/>
    <property type="match status" value="1"/>
</dbReference>
<reference evidence="10 11" key="1">
    <citation type="submission" date="2019-09" db="EMBL/GenBank/DDBJ databases">
        <title>Bird 10,000 Genomes (B10K) Project - Family phase.</title>
        <authorList>
            <person name="Zhang G."/>
        </authorList>
    </citation>
    <scope>NUCLEOTIDE SEQUENCE [LARGE SCALE GENOMIC DNA]</scope>
    <source>
        <strain evidence="10">B10K-DU-030-41</strain>
        <tissue evidence="10">Muscle</tissue>
    </source>
</reference>
<evidence type="ECO:0000256" key="7">
    <source>
        <dbReference type="SAM" id="MobiDB-lite"/>
    </source>
</evidence>
<dbReference type="GO" id="GO:0005637">
    <property type="term" value="C:nuclear inner membrane"/>
    <property type="evidence" value="ECO:0007669"/>
    <property type="project" value="UniProtKB-SubCell"/>
</dbReference>
<evidence type="ECO:0000256" key="2">
    <source>
        <dbReference type="ARBA" id="ARBA00022989"/>
    </source>
</evidence>
<dbReference type="InterPro" id="IPR045119">
    <property type="entry name" value="SUN1-5"/>
</dbReference>
<dbReference type="OrthoDB" id="342281at2759"/>
<proteinExistence type="predicted"/>
<evidence type="ECO:0000313" key="11">
    <source>
        <dbReference type="Proteomes" id="UP000589485"/>
    </source>
</evidence>
<dbReference type="FunFam" id="2.60.120.260:FF:000009">
    <property type="entry name" value="SUN domain-containing protein 1 isoform X1"/>
    <property type="match status" value="1"/>
</dbReference>
<dbReference type="Proteomes" id="UP000589485">
    <property type="component" value="Unassembled WGS sequence"/>
</dbReference>
<comment type="caution">
    <text evidence="10">The sequence shown here is derived from an EMBL/GenBank/DDBJ whole genome shotgun (WGS) entry which is preliminary data.</text>
</comment>
<feature type="region of interest" description="Disordered" evidence="7">
    <location>
        <begin position="1"/>
        <end position="67"/>
    </location>
</feature>
<dbReference type="Gene3D" id="2.60.120.260">
    <property type="entry name" value="Galactose-binding domain-like"/>
    <property type="match status" value="1"/>
</dbReference>
<dbReference type="AlphaFoldDB" id="A0A7K7ST65"/>
<dbReference type="PANTHER" id="PTHR12911">
    <property type="entry name" value="SAD1/UNC-84-LIKE PROTEIN-RELATED"/>
    <property type="match status" value="1"/>
</dbReference>
<name>A0A7K7ST65_9TYRA</name>
<keyword evidence="4 8" id="KW-0472">Membrane</keyword>
<dbReference type="CDD" id="cd21438">
    <property type="entry name" value="SUN2_cc1"/>
    <property type="match status" value="1"/>
</dbReference>
<dbReference type="InterPro" id="IPR040994">
    <property type="entry name" value="Sun_CC2"/>
</dbReference>
<dbReference type="InterPro" id="IPR012919">
    <property type="entry name" value="SUN_dom"/>
</dbReference>
<evidence type="ECO:0000256" key="6">
    <source>
        <dbReference type="SAM" id="Coils"/>
    </source>
</evidence>
<feature type="compositionally biased region" description="Low complexity" evidence="7">
    <location>
        <begin position="21"/>
        <end position="33"/>
    </location>
</feature>
<keyword evidence="3 6" id="KW-0175">Coiled coil</keyword>
<dbReference type="PROSITE" id="PS51469">
    <property type="entry name" value="SUN"/>
    <property type="match status" value="1"/>
</dbReference>
<sequence>MSRRSQRLVTTRYYPGDDDATTSSSSTSLLGGTQLPFKETTGRTIRRKSSSTKRLSPAPSTQTSYYSESMMSESYLGGSRGLAALGSSVLDDDLDSSTYWGGELSTRRRRGTGDTESSKINGLLESKTYDTYASSSGYSSEDDYAGHFYSGQSSSGSGLRTAASRVGFFLWQVFTSPVRFIVWLFSGLVRAWHRLTGTAPHLDSVPFSRRYPRLKRSLLLLLLLLLLAAAAYGAWYFYPYGLSTLIPPAFPWWGAGKLSSSSVPEAGDLTMLEQGGHQLLARFQSLEKRFEALEAQLPRWELHRGAAAVTAGGEPPPGDLLVLLEGLLSRRDAGLKEHLHADMTSHVQGELDALQAQVQRDLDGRLGKMAQASQEMEARLLELNSEWQSSTQESLRGTFQQEVSKLEQEVAALRRELAGLKSDQEVMGKHVEEMLEQLKTVRADVEAQFPAWISQFLSQSRQDGAAGLILQREDLQAELQALERKILAKVLEDRRLLARDGQAGIGVALRQGGTAGVTEEQVHLIVSQALKRYSEDRVGMVDYALESAGASVINTRCSETYETRTALLSLFGIPLWYHSQSPRVILQPDVNPGNCWAFRGSQGFAVIRLSSIIRPTAVTLEHIPKALSPQGTIPSAPKDFTVYGLKEEGEEEGLLLGQFTYNHDGDPIQTFYLEGDSVGTYQLVELRVLSNWGHPEYTCIYRFRVHGEPAH</sequence>
<dbReference type="GO" id="GO:0043495">
    <property type="term" value="F:protein-membrane adaptor activity"/>
    <property type="evidence" value="ECO:0007669"/>
    <property type="project" value="TreeGrafter"/>
</dbReference>
<organism evidence="10 11">
    <name type="scientific">Sapayoa aenigma</name>
    <name type="common">broad-billed sapayoa</name>
    <dbReference type="NCBI Taxonomy" id="239371"/>
    <lineage>
        <taxon>Eukaryota</taxon>
        <taxon>Metazoa</taxon>
        <taxon>Chordata</taxon>
        <taxon>Craniata</taxon>
        <taxon>Vertebrata</taxon>
        <taxon>Euteleostomi</taxon>
        <taxon>Archelosauria</taxon>
        <taxon>Archosauria</taxon>
        <taxon>Dinosauria</taxon>
        <taxon>Saurischia</taxon>
        <taxon>Theropoda</taxon>
        <taxon>Coelurosauria</taxon>
        <taxon>Aves</taxon>
        <taxon>Neognathae</taxon>
        <taxon>Neoaves</taxon>
        <taxon>Telluraves</taxon>
        <taxon>Australaves</taxon>
        <taxon>Passeriformes</taxon>
        <taxon>Tyrannidae</taxon>
        <taxon>Sapayoa</taxon>
    </lineage>
</organism>
<dbReference type="PANTHER" id="PTHR12911:SF22">
    <property type="entry name" value="SUN DOMAIN-CONTAINING PROTEIN 2"/>
    <property type="match status" value="1"/>
</dbReference>
<feature type="transmembrane region" description="Helical" evidence="8">
    <location>
        <begin position="218"/>
        <end position="238"/>
    </location>
</feature>
<keyword evidence="11" id="KW-1185">Reference proteome</keyword>
<evidence type="ECO:0000256" key="1">
    <source>
        <dbReference type="ARBA" id="ARBA00022692"/>
    </source>
</evidence>
<evidence type="ECO:0000256" key="4">
    <source>
        <dbReference type="ARBA" id="ARBA00023136"/>
    </source>
</evidence>
<dbReference type="GO" id="GO:0034993">
    <property type="term" value="C:meiotic nuclear membrane microtubule tethering complex"/>
    <property type="evidence" value="ECO:0007669"/>
    <property type="project" value="TreeGrafter"/>
</dbReference>
<keyword evidence="2 8" id="KW-1133">Transmembrane helix</keyword>
<comment type="subcellular location">
    <subcellularLocation>
        <location evidence="5">Nucleus inner membrane</location>
        <topology evidence="5">Single-pass type II membrane protein</topology>
    </subcellularLocation>
</comment>
<dbReference type="EMBL" id="VZSY01000102">
    <property type="protein sequence ID" value="NXA06711.1"/>
    <property type="molecule type" value="Genomic_DNA"/>
</dbReference>
<evidence type="ECO:0000256" key="8">
    <source>
        <dbReference type="SAM" id="Phobius"/>
    </source>
</evidence>
<evidence type="ECO:0000259" key="9">
    <source>
        <dbReference type="PROSITE" id="PS51469"/>
    </source>
</evidence>
<accession>A0A7K7ST65</accession>
<feature type="coiled-coil region" evidence="6">
    <location>
        <begin position="276"/>
        <end position="303"/>
    </location>
</feature>
<feature type="non-terminal residue" evidence="10">
    <location>
        <position position="711"/>
    </location>
</feature>
<evidence type="ECO:0000313" key="10">
    <source>
        <dbReference type="EMBL" id="NXA06711.1"/>
    </source>
</evidence>
<dbReference type="Pfam" id="PF07738">
    <property type="entry name" value="Sad1_UNC"/>
    <property type="match status" value="1"/>
</dbReference>
<feature type="coiled-coil region" evidence="6">
    <location>
        <begin position="465"/>
        <end position="492"/>
    </location>
</feature>